<evidence type="ECO:0000313" key="1">
    <source>
        <dbReference type="EMBL" id="MCI4659577.1"/>
    </source>
</evidence>
<dbReference type="Proteomes" id="UP001165341">
    <property type="component" value="Unassembled WGS sequence"/>
</dbReference>
<sequence length="196" mass="21460">MGILYPGESVSAEDLSLIGEVALCGSLFDSALLLLVTQLQTPGVAGIRENKNGLLEAFKKLRKRLIKDRHPLYSQLVGLEDEGDRLRKVRNSIIHASVESTDDDRVVYRHSEEMTSGELRSNATEYCHGVMAFTKGVHQSVVRLRMVGNDAEGGVFRTPDIGLIFRKGQAARESMAASGLTIEVLRPEGQLPTHCG</sequence>
<accession>A0AA41QY20</accession>
<keyword evidence="2" id="KW-1185">Reference proteome</keyword>
<gene>
    <name evidence="1" type="ORF">MQH31_17375</name>
</gene>
<organism evidence="1 2">
    <name type="scientific">Cryobacterium zhongshanensis</name>
    <dbReference type="NCBI Taxonomy" id="2928153"/>
    <lineage>
        <taxon>Bacteria</taxon>
        <taxon>Bacillati</taxon>
        <taxon>Actinomycetota</taxon>
        <taxon>Actinomycetes</taxon>
        <taxon>Micrococcales</taxon>
        <taxon>Microbacteriaceae</taxon>
        <taxon>Cryobacterium</taxon>
    </lineage>
</organism>
<reference evidence="1" key="1">
    <citation type="submission" date="2022-03" db="EMBL/GenBank/DDBJ databases">
        <title>Cryobacterium sp. nov. strain ZS14-85, isolated from Antarctic soil.</title>
        <authorList>
            <person name="Li J."/>
            <person name="Niu G."/>
        </authorList>
    </citation>
    <scope>NUCLEOTIDE SEQUENCE</scope>
    <source>
        <strain evidence="1">ZS14-85</strain>
    </source>
</reference>
<protein>
    <submittedName>
        <fullName evidence="1">Uncharacterized protein</fullName>
    </submittedName>
</protein>
<dbReference type="RefSeq" id="WP_243013068.1">
    <property type="nucleotide sequence ID" value="NZ_JALGAR010000006.1"/>
</dbReference>
<name>A0AA41QY20_9MICO</name>
<dbReference type="EMBL" id="JALGAR010000006">
    <property type="protein sequence ID" value="MCI4659577.1"/>
    <property type="molecule type" value="Genomic_DNA"/>
</dbReference>
<proteinExistence type="predicted"/>
<comment type="caution">
    <text evidence="1">The sequence shown here is derived from an EMBL/GenBank/DDBJ whole genome shotgun (WGS) entry which is preliminary data.</text>
</comment>
<dbReference type="AlphaFoldDB" id="A0AA41QY20"/>
<evidence type="ECO:0000313" key="2">
    <source>
        <dbReference type="Proteomes" id="UP001165341"/>
    </source>
</evidence>